<evidence type="ECO:0000256" key="7">
    <source>
        <dbReference type="ARBA" id="ARBA00022840"/>
    </source>
</evidence>
<dbReference type="AlphaFoldDB" id="A0A316YT81"/>
<feature type="region of interest" description="Disordered" evidence="11">
    <location>
        <begin position="921"/>
        <end position="954"/>
    </location>
</feature>
<name>A0A316YT81_9BASI</name>
<dbReference type="InterPro" id="IPR013651">
    <property type="entry name" value="ATP-grasp_RimK-type"/>
</dbReference>
<evidence type="ECO:0000259" key="12">
    <source>
        <dbReference type="Pfam" id="PF08443"/>
    </source>
</evidence>
<dbReference type="InterPro" id="IPR029033">
    <property type="entry name" value="His_PPase_superfam"/>
</dbReference>
<dbReference type="STRING" id="215250.A0A316YT81"/>
<dbReference type="Pfam" id="PF00328">
    <property type="entry name" value="His_Phos_2"/>
    <property type="match status" value="1"/>
</dbReference>
<keyword evidence="4 10" id="KW-0808">Transferase</keyword>
<dbReference type="RefSeq" id="XP_025379697.1">
    <property type="nucleotide sequence ID" value="XM_025523238.1"/>
</dbReference>
<dbReference type="SUPFAM" id="SSF53254">
    <property type="entry name" value="Phosphoglycerate mutase-like"/>
    <property type="match status" value="1"/>
</dbReference>
<keyword evidence="2 10" id="KW-0963">Cytoplasm</keyword>
<dbReference type="GO" id="GO:0033857">
    <property type="term" value="F:5-diphosphoinositol pentakisphosphate 1-kinase activity"/>
    <property type="evidence" value="ECO:0007669"/>
    <property type="project" value="TreeGrafter"/>
</dbReference>
<dbReference type="GO" id="GO:0032958">
    <property type="term" value="P:inositol phosphate biosynthetic process"/>
    <property type="evidence" value="ECO:0007669"/>
    <property type="project" value="TreeGrafter"/>
</dbReference>
<dbReference type="InterPro" id="IPR040557">
    <property type="entry name" value="VIP1_N"/>
</dbReference>
<keyword evidence="5 10" id="KW-0547">Nucleotide-binding</keyword>
<evidence type="ECO:0000256" key="9">
    <source>
        <dbReference type="ARBA" id="ARBA00034629"/>
    </source>
</evidence>
<evidence type="ECO:0000256" key="6">
    <source>
        <dbReference type="ARBA" id="ARBA00022777"/>
    </source>
</evidence>
<dbReference type="GeneID" id="37045154"/>
<evidence type="ECO:0000256" key="4">
    <source>
        <dbReference type="ARBA" id="ARBA00022679"/>
    </source>
</evidence>
<comment type="catalytic activity">
    <reaction evidence="8">
        <text>5-diphospho-1D-myo-inositol 1,2,3,4,6-pentakisphosphate + ATP + H(+) = 1,5-bis(diphospho)-1D-myo-inositol 2,3,4,6-tetrakisphosphate + ADP</text>
        <dbReference type="Rhea" id="RHEA:10276"/>
        <dbReference type="ChEBI" id="CHEBI:15378"/>
        <dbReference type="ChEBI" id="CHEBI:30616"/>
        <dbReference type="ChEBI" id="CHEBI:58628"/>
        <dbReference type="ChEBI" id="CHEBI:77983"/>
        <dbReference type="ChEBI" id="CHEBI:456216"/>
        <dbReference type="EC" id="2.7.4.24"/>
    </reaction>
    <physiologicalReaction direction="left-to-right" evidence="8">
        <dbReference type="Rhea" id="RHEA:10277"/>
    </physiologicalReaction>
</comment>
<evidence type="ECO:0000313" key="15">
    <source>
        <dbReference type="Proteomes" id="UP000245768"/>
    </source>
</evidence>
<evidence type="ECO:0000256" key="2">
    <source>
        <dbReference type="ARBA" id="ARBA00022490"/>
    </source>
</evidence>
<comment type="subcellular location">
    <subcellularLocation>
        <location evidence="10">Cytoplasm</location>
        <location evidence="10">Cytoskeleton</location>
    </subcellularLocation>
</comment>
<dbReference type="Gene3D" id="3.40.50.1240">
    <property type="entry name" value="Phosphoglycerate mutase-like"/>
    <property type="match status" value="1"/>
</dbReference>
<protein>
    <recommendedName>
        <fullName evidence="10">Inositol hexakisphosphate and diphosphoinositol-pentakisphosphate kinase</fullName>
        <ecNumber evidence="10">2.7.4.24</ecNumber>
    </recommendedName>
</protein>
<evidence type="ECO:0000256" key="8">
    <source>
        <dbReference type="ARBA" id="ARBA00033696"/>
    </source>
</evidence>
<comment type="similarity">
    <text evidence="1 10">Belongs to the histidine acid phosphatase family. VIP1 subfamily.</text>
</comment>
<dbReference type="EC" id="2.7.4.24" evidence="10"/>
<evidence type="ECO:0000256" key="5">
    <source>
        <dbReference type="ARBA" id="ARBA00022741"/>
    </source>
</evidence>
<dbReference type="PANTHER" id="PTHR12750">
    <property type="entry name" value="DIPHOSPHOINOSITOL PENTAKISPHOSPHATE KINASE"/>
    <property type="match status" value="1"/>
</dbReference>
<comment type="catalytic activity">
    <reaction evidence="9">
        <text>1D-myo-inositol hexakisphosphate + ATP = 1-diphospho-1D-myo-inositol 2,3,4,5,6-pentakisphosphate + ADP</text>
        <dbReference type="Rhea" id="RHEA:37459"/>
        <dbReference type="ChEBI" id="CHEBI:30616"/>
        <dbReference type="ChEBI" id="CHEBI:58130"/>
        <dbReference type="ChEBI" id="CHEBI:74946"/>
        <dbReference type="ChEBI" id="CHEBI:456216"/>
        <dbReference type="EC" id="2.7.4.24"/>
    </reaction>
    <physiologicalReaction direction="left-to-right" evidence="9">
        <dbReference type="Rhea" id="RHEA:37460"/>
    </physiologicalReaction>
</comment>
<dbReference type="InterPro" id="IPR000560">
    <property type="entry name" value="His_Pase_clade-2"/>
</dbReference>
<organism evidence="14 15">
    <name type="scientific">Acaromyces ingoldii</name>
    <dbReference type="NCBI Taxonomy" id="215250"/>
    <lineage>
        <taxon>Eukaryota</taxon>
        <taxon>Fungi</taxon>
        <taxon>Dikarya</taxon>
        <taxon>Basidiomycota</taxon>
        <taxon>Ustilaginomycotina</taxon>
        <taxon>Exobasidiomycetes</taxon>
        <taxon>Exobasidiales</taxon>
        <taxon>Cryptobasidiaceae</taxon>
        <taxon>Acaromyces</taxon>
    </lineage>
</organism>
<dbReference type="GO" id="GO:0006020">
    <property type="term" value="P:inositol metabolic process"/>
    <property type="evidence" value="ECO:0007669"/>
    <property type="project" value="TreeGrafter"/>
</dbReference>
<dbReference type="Gene3D" id="3.40.50.11950">
    <property type="match status" value="1"/>
</dbReference>
<gene>
    <name evidence="14" type="ORF">FA10DRAFT_274863</name>
</gene>
<evidence type="ECO:0000313" key="14">
    <source>
        <dbReference type="EMBL" id="PWN92499.1"/>
    </source>
</evidence>
<dbReference type="Gene3D" id="3.30.470.20">
    <property type="entry name" value="ATP-grasp fold, B domain"/>
    <property type="match status" value="1"/>
</dbReference>
<evidence type="ECO:0000256" key="11">
    <source>
        <dbReference type="SAM" id="MobiDB-lite"/>
    </source>
</evidence>
<feature type="compositionally biased region" description="Low complexity" evidence="11">
    <location>
        <begin position="801"/>
        <end position="815"/>
    </location>
</feature>
<evidence type="ECO:0000256" key="3">
    <source>
        <dbReference type="ARBA" id="ARBA00022553"/>
    </source>
</evidence>
<dbReference type="GO" id="GO:0052723">
    <property type="term" value="F:inositol hexakisphosphate 1-kinase activity"/>
    <property type="evidence" value="ECO:0007669"/>
    <property type="project" value="RHEA"/>
</dbReference>
<comment type="function">
    <text evidence="10">Bifunctional inositol kinase that acts in concert with the IP6K kinases to synthesize the diphosphate group-containing inositol pyrophosphates diphosphoinositol pentakisphosphate, PP-InsP5, and bis-diphosphoinositol tetrakisphosphate, (PP)2-InsP4. PP-InsP5 and (PP)2-InsP4, also respectively called InsP7 and InsP8, may regulate a variety of cellular processes, including apoptosis, vesicle trafficking, cytoskeletal dynamics, and exocytosis. Phosphorylates inositol hexakisphosphate (InsP6).</text>
</comment>
<dbReference type="PANTHER" id="PTHR12750:SF9">
    <property type="entry name" value="INOSITOL HEXAKISPHOSPHATE AND DIPHOSPHOINOSITOL-PENTAKISPHOSPHATE KINASE"/>
    <property type="match status" value="1"/>
</dbReference>
<dbReference type="FunCoup" id="A0A316YT81">
    <property type="interactions" value="371"/>
</dbReference>
<sequence>MDPILIGVAARDRKARSKPMSQILNRILSNKDVDCQIVNFGDKVLLDEPPSSWPVVDVLISFFSDGFPLDKAIAYVDLRKPVLVNDLRLQKVLWDRRAVLAILDSIDVPTPFRVEVDRDGGPRFEEQVEDDLRRRLKVDFRATSPAKVSCKLKDGDPDTLVVTRTSHDGKHIDETTIKKPYVEKPVSGEDHNIHIYFSQARGGGGRRLFRKVGNKSSEYDPDLTEPRTEGSYIYEQFMDVDNAEDVKVYTIGPGFAHAETRKSPVVDGMVKRNPDGKEIRYITNLNEQERKMASDISTGFKQNICGFDLLRVGNKSYVIDVNGWSFVKGNDYYYDKCAEILTKFCKTSVPRRTLSEVPPRGETEQSSWTLKANVTVFRHGDRTPKQKLKRSFKPKDGWTAPLIELLQGRREEIILRKNLEIVSQAAQKALELPGAAKEDLNLVIQVIERKKDFPGTKVQMKPSFDSDSGKLEKMQLIIKWGGEFSHAARHQAKDFGQNMRRDMNIMNDAALKNCTIYTSSERRVSASAEIFAAALLEDKESSSNEPLHLVIRKDLLDDSNAAKDLMDTVKKQLKQSLDPDAAGANERPTHWPKDLPPPAELCKRVAELLRSLHTTMRENWSKLDVNKIQLRWCTHETPALFRERWEKLFADYEDDPHDPGRTSELYDMLSHDGLHNRPFLETIFSDAKDAAGEKKLDRLHDLYRMSLALFNYICPQEYGVTPEQKERIGLLTSLPLLNHIVSALRASEEGSLCSLYFTKESHIHTLLNLILSSHLPVVMPRMPPLDYFSSITFEVFEKTAAPGTSSGSASGAASPREPKFDETPGPSSSSSSGSSSSSPAPVRQRSLLISVSEGAHSSNVLSINLDARHALTPLPRRPLTKHIELQEALQKLEAHSLRIRELQGTEHIDTQRGLVDVVDASTGEQDSETGLLPVQKRRGSGDTDRTSVRTVNIS</sequence>
<keyword evidence="7 10" id="KW-0067">ATP-binding</keyword>
<feature type="compositionally biased region" description="Low complexity" evidence="11">
    <location>
        <begin position="824"/>
        <end position="839"/>
    </location>
</feature>
<dbReference type="EMBL" id="KZ819635">
    <property type="protein sequence ID" value="PWN92499.1"/>
    <property type="molecule type" value="Genomic_DNA"/>
</dbReference>
<keyword evidence="3" id="KW-0597">Phosphoprotein</keyword>
<evidence type="ECO:0000259" key="13">
    <source>
        <dbReference type="Pfam" id="PF18086"/>
    </source>
</evidence>
<dbReference type="GO" id="GO:0005829">
    <property type="term" value="C:cytosol"/>
    <property type="evidence" value="ECO:0007669"/>
    <property type="project" value="TreeGrafter"/>
</dbReference>
<dbReference type="Proteomes" id="UP000245768">
    <property type="component" value="Unassembled WGS sequence"/>
</dbReference>
<evidence type="ECO:0000256" key="1">
    <source>
        <dbReference type="ARBA" id="ARBA00005609"/>
    </source>
</evidence>
<dbReference type="InParanoid" id="A0A316YT81"/>
<dbReference type="Pfam" id="PF08443">
    <property type="entry name" value="RimK"/>
    <property type="match status" value="1"/>
</dbReference>
<dbReference type="FunFam" id="3.30.470.20:FF:000036">
    <property type="entry name" value="Inositol hexakisphosphate and diphosphoinositol-pentakisphosphate kinase"/>
    <property type="match status" value="1"/>
</dbReference>
<feature type="domain" description="VIP1 N-terminal" evidence="13">
    <location>
        <begin position="4"/>
        <end position="95"/>
    </location>
</feature>
<feature type="region of interest" description="Disordered" evidence="11">
    <location>
        <begin position="801"/>
        <end position="843"/>
    </location>
</feature>
<accession>A0A316YT81</accession>
<reference evidence="14 15" key="1">
    <citation type="journal article" date="2018" name="Mol. Biol. Evol.">
        <title>Broad Genomic Sampling Reveals a Smut Pathogenic Ancestry of the Fungal Clade Ustilaginomycotina.</title>
        <authorList>
            <person name="Kijpornyongpan T."/>
            <person name="Mondo S.J."/>
            <person name="Barry K."/>
            <person name="Sandor L."/>
            <person name="Lee J."/>
            <person name="Lipzen A."/>
            <person name="Pangilinan J."/>
            <person name="LaButti K."/>
            <person name="Hainaut M."/>
            <person name="Henrissat B."/>
            <person name="Grigoriev I.V."/>
            <person name="Spatafora J.W."/>
            <person name="Aime M.C."/>
        </authorList>
    </citation>
    <scope>NUCLEOTIDE SEQUENCE [LARGE SCALE GENOMIC DNA]</scope>
    <source>
        <strain evidence="14 15">MCA 4198</strain>
    </source>
</reference>
<dbReference type="GO" id="GO:0005856">
    <property type="term" value="C:cytoskeleton"/>
    <property type="evidence" value="ECO:0007669"/>
    <property type="project" value="UniProtKB-SubCell"/>
</dbReference>
<feature type="region of interest" description="Disordered" evidence="11">
    <location>
        <begin position="576"/>
        <end position="597"/>
    </location>
</feature>
<evidence type="ECO:0000256" key="10">
    <source>
        <dbReference type="RuleBase" id="RU365032"/>
    </source>
</evidence>
<proteinExistence type="inferred from homology"/>
<dbReference type="GO" id="GO:0005524">
    <property type="term" value="F:ATP binding"/>
    <property type="evidence" value="ECO:0007669"/>
    <property type="project" value="UniProtKB-KW"/>
</dbReference>
<feature type="domain" description="ATP-grasp fold RimK-type" evidence="12">
    <location>
        <begin position="231"/>
        <end position="325"/>
    </location>
</feature>
<keyword evidence="15" id="KW-1185">Reference proteome</keyword>
<dbReference type="Pfam" id="PF18086">
    <property type="entry name" value="PPIP5K2_N"/>
    <property type="match status" value="1"/>
</dbReference>
<dbReference type="OrthoDB" id="18042at2759"/>
<dbReference type="InterPro" id="IPR037446">
    <property type="entry name" value="His_Pase_VIP1"/>
</dbReference>
<keyword evidence="6 10" id="KW-0418">Kinase</keyword>